<feature type="coiled-coil region" evidence="4">
    <location>
        <begin position="60"/>
        <end position="87"/>
    </location>
</feature>
<dbReference type="RefSeq" id="XP_004366951.1">
    <property type="nucleotide sequence ID" value="XM_004366894.1"/>
</dbReference>
<dbReference type="CDD" id="cd00200">
    <property type="entry name" value="WD40"/>
    <property type="match status" value="1"/>
</dbReference>
<proteinExistence type="predicted"/>
<dbReference type="KEGG" id="dfa:DFA_07079"/>
<feature type="region of interest" description="Disordered" evidence="5">
    <location>
        <begin position="1"/>
        <end position="50"/>
    </location>
</feature>
<accession>F4PVF4</accession>
<dbReference type="OMA" id="VQEHDYR"/>
<dbReference type="InterPro" id="IPR019775">
    <property type="entry name" value="WD40_repeat_CS"/>
</dbReference>
<dbReference type="GO" id="GO:1990234">
    <property type="term" value="C:transferase complex"/>
    <property type="evidence" value="ECO:0007669"/>
    <property type="project" value="UniProtKB-ARBA"/>
</dbReference>
<gene>
    <name evidence="6" type="ORF">DFA_07079</name>
</gene>
<dbReference type="InterPro" id="IPR036322">
    <property type="entry name" value="WD40_repeat_dom_sf"/>
</dbReference>
<evidence type="ECO:0000256" key="2">
    <source>
        <dbReference type="ARBA" id="ARBA00022737"/>
    </source>
</evidence>
<dbReference type="Gene3D" id="2.130.10.10">
    <property type="entry name" value="YVTN repeat-like/Quinoprotein amine dehydrogenase"/>
    <property type="match status" value="2"/>
</dbReference>
<keyword evidence="2" id="KW-0677">Repeat</keyword>
<organism evidence="6 7">
    <name type="scientific">Cavenderia fasciculata</name>
    <name type="common">Slime mold</name>
    <name type="synonym">Dictyostelium fasciculatum</name>
    <dbReference type="NCBI Taxonomy" id="261658"/>
    <lineage>
        <taxon>Eukaryota</taxon>
        <taxon>Amoebozoa</taxon>
        <taxon>Evosea</taxon>
        <taxon>Eumycetozoa</taxon>
        <taxon>Dictyostelia</taxon>
        <taxon>Acytosteliales</taxon>
        <taxon>Cavenderiaceae</taxon>
        <taxon>Cavenderia</taxon>
    </lineage>
</organism>
<feature type="repeat" description="WD" evidence="3">
    <location>
        <begin position="299"/>
        <end position="340"/>
    </location>
</feature>
<evidence type="ECO:0000256" key="5">
    <source>
        <dbReference type="SAM" id="MobiDB-lite"/>
    </source>
</evidence>
<evidence type="ECO:0000256" key="3">
    <source>
        <dbReference type="PROSITE-ProRule" id="PRU00221"/>
    </source>
</evidence>
<feature type="region of interest" description="Disordered" evidence="5">
    <location>
        <begin position="125"/>
        <end position="146"/>
    </location>
</feature>
<sequence length="546" mass="60714">MDKTSSSASSSSSSSTTTSTTTTSNNNNNNQTSSSTSNLLPPPHHSNQQQTSDAYYKNHLDTLTKEIKLLKTKLDTFERENKDLKKSIYDLTGRYDQLVYQTGKTQKPFNIDAILSSQTPEVTSSIDASTTIPSPPPSLVSDGSSLTEERLLSQTQRSTNKKMDERHFFYKFTLKGHSASVYTVKFSPCGKMLASGSFDKSVKIWDVFNQREITTFSDHSVNVSELAWNNDSTEIISGSYDKSVKLWDLQTSKNLVSYSTSGFILDVMYSPIDNNIFFAGNTQNHIIGFDKRTPNSIFVIENDSLVNALHVFKDGQHILTGDSNGKLKTWDIRKATKVSLPEGFHNDNVDGTIGSYSSNSNNCLIDTYESAPENRPISSICMNLGSEGDDGRFLAVNSYDNVLRVYDRSKVSIVSHPYSLAPMKLLHSLTGHKNKNWPIKSSIFVGKDYSDGPNIKQGGEVKLEDDDDDENRNEDINQSVLLATGSADYNAYLFDIGFSKQSGRLLQKLEGHTDRVYSVKFHPSEPILASCSADSTIRLWSPKKKL</sequence>
<dbReference type="EMBL" id="GL883013">
    <property type="protein sequence ID" value="EGG19968.1"/>
    <property type="molecule type" value="Genomic_DNA"/>
</dbReference>
<dbReference type="OrthoDB" id="6262491at2759"/>
<feature type="compositionally biased region" description="Low complexity" evidence="5">
    <location>
        <begin position="1"/>
        <end position="38"/>
    </location>
</feature>
<dbReference type="PANTHER" id="PTHR22847">
    <property type="entry name" value="WD40 REPEAT PROTEIN"/>
    <property type="match status" value="1"/>
</dbReference>
<reference evidence="7" key="1">
    <citation type="journal article" date="2011" name="Genome Res.">
        <title>Phylogeny-wide analysis of social amoeba genomes highlights ancient origins for complex intercellular communication.</title>
        <authorList>
            <person name="Heidel A.J."/>
            <person name="Lawal H.M."/>
            <person name="Felder M."/>
            <person name="Schilde C."/>
            <person name="Helps N.R."/>
            <person name="Tunggal B."/>
            <person name="Rivero F."/>
            <person name="John U."/>
            <person name="Schleicher M."/>
            <person name="Eichinger L."/>
            <person name="Platzer M."/>
            <person name="Noegel A.A."/>
            <person name="Schaap P."/>
            <person name="Gloeckner G."/>
        </authorList>
    </citation>
    <scope>NUCLEOTIDE SEQUENCE [LARGE SCALE GENOMIC DNA]</scope>
    <source>
        <strain evidence="7">SH3</strain>
    </source>
</reference>
<dbReference type="AlphaFoldDB" id="F4PVF4"/>
<dbReference type="InterPro" id="IPR015943">
    <property type="entry name" value="WD40/YVTN_repeat-like_dom_sf"/>
</dbReference>
<dbReference type="PROSITE" id="PS00678">
    <property type="entry name" value="WD_REPEATS_1"/>
    <property type="match status" value="3"/>
</dbReference>
<dbReference type="PROSITE" id="PS50294">
    <property type="entry name" value="WD_REPEATS_REGION"/>
    <property type="match status" value="3"/>
</dbReference>
<evidence type="ECO:0000313" key="6">
    <source>
        <dbReference type="EMBL" id="EGG19968.1"/>
    </source>
</evidence>
<dbReference type="InterPro" id="IPR001680">
    <property type="entry name" value="WD40_rpt"/>
</dbReference>
<evidence type="ECO:0000256" key="4">
    <source>
        <dbReference type="SAM" id="Coils"/>
    </source>
</evidence>
<dbReference type="SUPFAM" id="SSF50978">
    <property type="entry name" value="WD40 repeat-like"/>
    <property type="match status" value="1"/>
</dbReference>
<feature type="repeat" description="WD" evidence="3">
    <location>
        <begin position="216"/>
        <end position="257"/>
    </location>
</feature>
<dbReference type="PROSITE" id="PS50082">
    <property type="entry name" value="WD_REPEATS_2"/>
    <property type="match status" value="4"/>
</dbReference>
<evidence type="ECO:0000313" key="7">
    <source>
        <dbReference type="Proteomes" id="UP000007797"/>
    </source>
</evidence>
<dbReference type="PANTHER" id="PTHR22847:SF637">
    <property type="entry name" value="WD REPEAT DOMAIN 5B"/>
    <property type="match status" value="1"/>
</dbReference>
<feature type="repeat" description="WD" evidence="3">
    <location>
        <begin position="174"/>
        <end position="215"/>
    </location>
</feature>
<protein>
    <recommendedName>
        <fullName evidence="8">WD40 repeat-containing protein</fullName>
    </recommendedName>
</protein>
<keyword evidence="4" id="KW-0175">Coiled coil</keyword>
<dbReference type="SMART" id="SM00320">
    <property type="entry name" value="WD40"/>
    <property type="match status" value="7"/>
</dbReference>
<feature type="repeat" description="WD" evidence="3">
    <location>
        <begin position="509"/>
        <end position="546"/>
    </location>
</feature>
<evidence type="ECO:0000256" key="1">
    <source>
        <dbReference type="ARBA" id="ARBA00022574"/>
    </source>
</evidence>
<dbReference type="Pfam" id="PF00400">
    <property type="entry name" value="WD40"/>
    <property type="match status" value="4"/>
</dbReference>
<name>F4PVF4_CACFS</name>
<dbReference type="Proteomes" id="UP000007797">
    <property type="component" value="Unassembled WGS sequence"/>
</dbReference>
<dbReference type="GeneID" id="14872136"/>
<dbReference type="STRING" id="1054147.F4PVF4"/>
<keyword evidence="7" id="KW-1185">Reference proteome</keyword>
<evidence type="ECO:0008006" key="8">
    <source>
        <dbReference type="Google" id="ProtNLM"/>
    </source>
</evidence>
<dbReference type="InterPro" id="IPR020472">
    <property type="entry name" value="WD40_PAC1"/>
</dbReference>
<dbReference type="PRINTS" id="PR00320">
    <property type="entry name" value="GPROTEINBRPT"/>
</dbReference>
<keyword evidence="1 3" id="KW-0853">WD repeat</keyword>